<accession>A0ABV1KTR6</accession>
<protein>
    <submittedName>
        <fullName evidence="1">Uncharacterized protein</fullName>
    </submittedName>
</protein>
<gene>
    <name evidence="1" type="ORF">QJS35_13945</name>
</gene>
<dbReference type="EMBL" id="JASKHM010000007">
    <property type="protein sequence ID" value="MEQ4483494.1"/>
    <property type="molecule type" value="Genomic_DNA"/>
</dbReference>
<dbReference type="Proteomes" id="UP001493487">
    <property type="component" value="Unassembled WGS sequence"/>
</dbReference>
<comment type="caution">
    <text evidence="1">The sequence shown here is derived from an EMBL/GenBank/DDBJ whole genome shotgun (WGS) entry which is preliminary data.</text>
</comment>
<dbReference type="RefSeq" id="WP_232185776.1">
    <property type="nucleotide sequence ID" value="NZ_JAIOAP010000006.1"/>
</dbReference>
<reference evidence="1 2" key="1">
    <citation type="journal article" date="2023" name="Genome Announc.">
        <title>Pan-Genome Analyses of the Genus Cohnella and Proposal of the Novel Species Cohnella silvisoli sp. nov., Isolated from Forest Soil.</title>
        <authorList>
            <person name="Wang C."/>
            <person name="Mao L."/>
            <person name="Bao G."/>
            <person name="Zhu H."/>
        </authorList>
    </citation>
    <scope>NUCLEOTIDE SEQUENCE [LARGE SCALE GENOMIC DNA]</scope>
    <source>
        <strain evidence="1 2">NL03-T5-1</strain>
    </source>
</reference>
<keyword evidence="2" id="KW-1185">Reference proteome</keyword>
<evidence type="ECO:0000313" key="2">
    <source>
        <dbReference type="Proteomes" id="UP001493487"/>
    </source>
</evidence>
<name>A0ABV1KTR6_9BACL</name>
<proteinExistence type="predicted"/>
<organism evidence="1 2">
    <name type="scientific">Cohnella silvisoli</name>
    <dbReference type="NCBI Taxonomy" id="2873699"/>
    <lineage>
        <taxon>Bacteria</taxon>
        <taxon>Bacillati</taxon>
        <taxon>Bacillota</taxon>
        <taxon>Bacilli</taxon>
        <taxon>Bacillales</taxon>
        <taxon>Paenibacillaceae</taxon>
        <taxon>Cohnella</taxon>
    </lineage>
</organism>
<evidence type="ECO:0000313" key="1">
    <source>
        <dbReference type="EMBL" id="MEQ4483494.1"/>
    </source>
</evidence>
<sequence length="78" mass="9127">MIPKKMDSNTVRELRKILNKANITNPRVTIDFNKEIVELEETDEYAVDDLLQSVGVLPPNRVKELREEVGQMREEWDS</sequence>